<dbReference type="InterPro" id="IPR006059">
    <property type="entry name" value="SBP"/>
</dbReference>
<reference evidence="3" key="1">
    <citation type="submission" date="2016-10" db="EMBL/GenBank/DDBJ databases">
        <authorList>
            <person name="Varghese N."/>
        </authorList>
    </citation>
    <scope>NUCLEOTIDE SEQUENCE [LARGE SCALE GENOMIC DNA]</scope>
    <source>
        <strain evidence="3">DSM 44719</strain>
    </source>
</reference>
<evidence type="ECO:0000313" key="2">
    <source>
        <dbReference type="EMBL" id="SEB42961.1"/>
    </source>
</evidence>
<evidence type="ECO:0000313" key="3">
    <source>
        <dbReference type="Proteomes" id="UP000183407"/>
    </source>
</evidence>
<dbReference type="PANTHER" id="PTHR30222">
    <property type="entry name" value="SPERMIDINE/PUTRESCINE-BINDING PERIPLASMIC PROTEIN"/>
    <property type="match status" value="1"/>
</dbReference>
<protein>
    <submittedName>
        <fullName evidence="2">Putative spermidine/putrescine transport system substrate-binding protein</fullName>
    </submittedName>
</protein>
<dbReference type="EMBL" id="FNTL01000003">
    <property type="protein sequence ID" value="SEB42961.1"/>
    <property type="molecule type" value="Genomic_DNA"/>
</dbReference>
<proteinExistence type="predicted"/>
<gene>
    <name evidence="2" type="ORF">SAMN04490220_0733</name>
</gene>
<dbReference type="PANTHER" id="PTHR30222:SF2">
    <property type="entry name" value="ABC TRANSPORTER SUBSTRATE-BINDING PROTEIN"/>
    <property type="match status" value="1"/>
</dbReference>
<dbReference type="SUPFAM" id="SSF53850">
    <property type="entry name" value="Periplasmic binding protein-like II"/>
    <property type="match status" value="1"/>
</dbReference>
<dbReference type="RefSeq" id="WP_162850272.1">
    <property type="nucleotide sequence ID" value="NZ_FNTL01000003.1"/>
</dbReference>
<organism evidence="2 3">
    <name type="scientific">Rhodococcus jostii</name>
    <dbReference type="NCBI Taxonomy" id="132919"/>
    <lineage>
        <taxon>Bacteria</taxon>
        <taxon>Bacillati</taxon>
        <taxon>Actinomycetota</taxon>
        <taxon>Actinomycetes</taxon>
        <taxon>Mycobacteriales</taxon>
        <taxon>Nocardiaceae</taxon>
        <taxon>Rhodococcus</taxon>
    </lineage>
</organism>
<accession>A0A1H4J9Q9</accession>
<dbReference type="Pfam" id="PF13416">
    <property type="entry name" value="SBP_bac_8"/>
    <property type="match status" value="1"/>
</dbReference>
<dbReference type="CDD" id="cd13589">
    <property type="entry name" value="PBP2_polyamine_RpCGA009"/>
    <property type="match status" value="1"/>
</dbReference>
<dbReference type="Proteomes" id="UP000183407">
    <property type="component" value="Unassembled WGS sequence"/>
</dbReference>
<name>A0A1H4J9Q9_RHOJO</name>
<keyword evidence="1" id="KW-0732">Signal</keyword>
<dbReference type="Gene3D" id="3.40.190.10">
    <property type="entry name" value="Periplasmic binding protein-like II"/>
    <property type="match status" value="2"/>
</dbReference>
<dbReference type="AlphaFoldDB" id="A0A1H4J9Q9"/>
<sequence>MTWGGVFTEAERGAYYEPFTEATGIKVAEVSPVSLAKIKAGVTNKTYDVDTSSLSSSEYFQAAGEGLLEPIDYTVVKKAGDVPPDVYEEYGVKANSISYQLVYNSDKFTQQGPQSWADFYDVAKFPGDRALWDSPIGNIEFALLADGMTPDQLYPLDDKKLDRAFKKLDEIKPHIKIWWQQGAQSQQLFQDGEVDLMMMWNGRATDLIRQGQPLTQVWNQAGLAVNRWIVPKGTPNAGKAMEFINAALDPQKQANFAETLGYGPSVPSAFNLLSPEEAALQPGSPLHGNVEFEIDGQWWGENLADVLPRWQNWLSQG</sequence>
<evidence type="ECO:0000256" key="1">
    <source>
        <dbReference type="ARBA" id="ARBA00022729"/>
    </source>
</evidence>